<dbReference type="EMBL" id="CP058559">
    <property type="protein sequence ID" value="QNO14545.1"/>
    <property type="molecule type" value="Genomic_DNA"/>
</dbReference>
<dbReference type="NCBIfam" id="TIGR00329">
    <property type="entry name" value="gcp_kae1"/>
    <property type="match status" value="1"/>
</dbReference>
<feature type="domain" description="Gcp-like" evidence="9">
    <location>
        <begin position="27"/>
        <end position="310"/>
    </location>
</feature>
<feature type="binding site" evidence="8">
    <location>
        <begin position="136"/>
        <end position="140"/>
    </location>
    <ligand>
        <name>substrate</name>
    </ligand>
</feature>
<dbReference type="EC" id="2.3.1.234" evidence="8"/>
<keyword evidence="6 8" id="KW-0012">Acyltransferase</keyword>
<dbReference type="HAMAP" id="MF_01445">
    <property type="entry name" value="TsaD"/>
    <property type="match status" value="1"/>
</dbReference>
<dbReference type="Gene3D" id="3.30.420.40">
    <property type="match status" value="2"/>
</dbReference>
<dbReference type="InterPro" id="IPR017860">
    <property type="entry name" value="Peptidase_M22_CS"/>
</dbReference>
<feature type="binding site" evidence="8">
    <location>
        <position position="114"/>
    </location>
    <ligand>
        <name>Fe cation</name>
        <dbReference type="ChEBI" id="CHEBI:24875"/>
    </ligand>
</feature>
<evidence type="ECO:0000256" key="2">
    <source>
        <dbReference type="ARBA" id="ARBA00022679"/>
    </source>
</evidence>
<dbReference type="FunFam" id="3.30.420.40:FF:000012">
    <property type="entry name" value="tRNA N6-adenosine threonylcarbamoyltransferase"/>
    <property type="match status" value="1"/>
</dbReference>
<keyword evidence="1 8" id="KW-0963">Cytoplasm</keyword>
<keyword evidence="4 8" id="KW-0479">Metal-binding</keyword>
<comment type="catalytic activity">
    <reaction evidence="7 8">
        <text>L-threonylcarbamoyladenylate + adenosine(37) in tRNA = N(6)-L-threonylcarbamoyladenosine(37) in tRNA + AMP + H(+)</text>
        <dbReference type="Rhea" id="RHEA:37059"/>
        <dbReference type="Rhea" id="RHEA-COMP:10162"/>
        <dbReference type="Rhea" id="RHEA-COMP:10163"/>
        <dbReference type="ChEBI" id="CHEBI:15378"/>
        <dbReference type="ChEBI" id="CHEBI:73682"/>
        <dbReference type="ChEBI" id="CHEBI:74411"/>
        <dbReference type="ChEBI" id="CHEBI:74418"/>
        <dbReference type="ChEBI" id="CHEBI:456215"/>
        <dbReference type="EC" id="2.3.1.234"/>
    </reaction>
</comment>
<dbReference type="Pfam" id="PF00814">
    <property type="entry name" value="TsaD"/>
    <property type="match status" value="1"/>
</dbReference>
<protein>
    <recommendedName>
        <fullName evidence="8">tRNA N6-adenosine threonylcarbamoyltransferase</fullName>
        <ecNumber evidence="8">2.3.1.234</ecNumber>
    </recommendedName>
    <alternativeName>
        <fullName evidence="8">N6-L-threonylcarbamoyladenine synthase</fullName>
        <shortName evidence="8">t(6)A synthase</shortName>
    </alternativeName>
    <alternativeName>
        <fullName evidence="8">t(6)A37 threonylcarbamoyladenosine biosynthesis protein TsaD</fullName>
    </alternativeName>
    <alternativeName>
        <fullName evidence="8">tRNA threonylcarbamoyladenosine biosynthesis protein TsaD</fullName>
    </alternativeName>
</protein>
<evidence type="ECO:0000256" key="4">
    <source>
        <dbReference type="ARBA" id="ARBA00022723"/>
    </source>
</evidence>
<evidence type="ECO:0000256" key="5">
    <source>
        <dbReference type="ARBA" id="ARBA00023004"/>
    </source>
</evidence>
<dbReference type="InterPro" id="IPR000905">
    <property type="entry name" value="Gcp-like_dom"/>
</dbReference>
<name>A0A7G9W783_ALKCA</name>
<dbReference type="GO" id="GO:0061711">
    <property type="term" value="F:tRNA N(6)-L-threonylcarbamoyladenine synthase activity"/>
    <property type="evidence" value="ECO:0007669"/>
    <property type="project" value="UniProtKB-EC"/>
</dbReference>
<dbReference type="InterPro" id="IPR043129">
    <property type="entry name" value="ATPase_NBD"/>
</dbReference>
<dbReference type="SUPFAM" id="SSF53067">
    <property type="entry name" value="Actin-like ATPase domain"/>
    <property type="match status" value="2"/>
</dbReference>
<organism evidence="10 11">
    <name type="scientific">Alkalicella caledoniensis</name>
    <dbReference type="NCBI Taxonomy" id="2731377"/>
    <lineage>
        <taxon>Bacteria</taxon>
        <taxon>Bacillati</taxon>
        <taxon>Bacillota</taxon>
        <taxon>Clostridia</taxon>
        <taxon>Eubacteriales</taxon>
        <taxon>Proteinivoracaceae</taxon>
        <taxon>Alkalicella</taxon>
    </lineage>
</organism>
<feature type="binding site" evidence="8">
    <location>
        <position position="169"/>
    </location>
    <ligand>
        <name>substrate</name>
    </ligand>
</feature>
<dbReference type="GO" id="GO:0005737">
    <property type="term" value="C:cytoplasm"/>
    <property type="evidence" value="ECO:0007669"/>
    <property type="project" value="UniProtKB-SubCell"/>
</dbReference>
<dbReference type="InterPro" id="IPR017861">
    <property type="entry name" value="KAE1/TsaD"/>
</dbReference>
<accession>A0A7G9W783</accession>
<dbReference type="FunFam" id="3.30.420.40:FF:000040">
    <property type="entry name" value="tRNA N6-adenosine threonylcarbamoyltransferase"/>
    <property type="match status" value="1"/>
</dbReference>
<comment type="similarity">
    <text evidence="8">Belongs to the KAE1 / TsaD family.</text>
</comment>
<feature type="binding site" evidence="8">
    <location>
        <position position="118"/>
    </location>
    <ligand>
        <name>Fe cation</name>
        <dbReference type="ChEBI" id="CHEBI:24875"/>
    </ligand>
</feature>
<evidence type="ECO:0000259" key="9">
    <source>
        <dbReference type="Pfam" id="PF00814"/>
    </source>
</evidence>
<dbReference type="GO" id="GO:0005506">
    <property type="term" value="F:iron ion binding"/>
    <property type="evidence" value="ECO:0007669"/>
    <property type="project" value="UniProtKB-UniRule"/>
</dbReference>
<comment type="cofactor">
    <cofactor evidence="8">
        <name>Fe(2+)</name>
        <dbReference type="ChEBI" id="CHEBI:29033"/>
    </cofactor>
    <text evidence="8">Binds 1 Fe(2+) ion per subunit.</text>
</comment>
<dbReference type="NCBIfam" id="TIGR03723">
    <property type="entry name" value="T6A_TsaD_YgjD"/>
    <property type="match status" value="1"/>
</dbReference>
<evidence type="ECO:0000256" key="8">
    <source>
        <dbReference type="HAMAP-Rule" id="MF_01445"/>
    </source>
</evidence>
<comment type="subcellular location">
    <subcellularLocation>
        <location evidence="8">Cytoplasm</location>
    </subcellularLocation>
</comment>
<feature type="binding site" evidence="8">
    <location>
        <position position="182"/>
    </location>
    <ligand>
        <name>substrate</name>
    </ligand>
</feature>
<feature type="binding site" evidence="8">
    <location>
        <position position="304"/>
    </location>
    <ligand>
        <name>Fe cation</name>
        <dbReference type="ChEBI" id="CHEBI:24875"/>
    </ligand>
</feature>
<evidence type="ECO:0000256" key="7">
    <source>
        <dbReference type="ARBA" id="ARBA00048117"/>
    </source>
</evidence>
<keyword evidence="2 8" id="KW-0808">Transferase</keyword>
<keyword evidence="5 8" id="KW-0408">Iron</keyword>
<dbReference type="KEGG" id="acae:HYG86_07000"/>
<feature type="binding site" evidence="8">
    <location>
        <position position="186"/>
    </location>
    <ligand>
        <name>substrate</name>
    </ligand>
</feature>
<dbReference type="PANTHER" id="PTHR11735">
    <property type="entry name" value="TRNA N6-ADENOSINE THREONYLCARBAMOYLTRANSFERASE"/>
    <property type="match status" value="1"/>
</dbReference>
<proteinExistence type="inferred from homology"/>
<evidence type="ECO:0000256" key="1">
    <source>
        <dbReference type="ARBA" id="ARBA00022490"/>
    </source>
</evidence>
<dbReference type="InterPro" id="IPR022450">
    <property type="entry name" value="TsaD"/>
</dbReference>
<feature type="binding site" evidence="8">
    <location>
        <position position="276"/>
    </location>
    <ligand>
        <name>substrate</name>
    </ligand>
</feature>
<dbReference type="Proteomes" id="UP000516160">
    <property type="component" value="Chromosome"/>
</dbReference>
<evidence type="ECO:0000256" key="3">
    <source>
        <dbReference type="ARBA" id="ARBA00022694"/>
    </source>
</evidence>
<evidence type="ECO:0000313" key="11">
    <source>
        <dbReference type="Proteomes" id="UP000516160"/>
    </source>
</evidence>
<keyword evidence="11" id="KW-1185">Reference proteome</keyword>
<dbReference type="PANTHER" id="PTHR11735:SF6">
    <property type="entry name" value="TRNA N6-ADENOSINE THREONYLCARBAMOYLTRANSFERASE, MITOCHONDRIAL"/>
    <property type="match status" value="1"/>
</dbReference>
<dbReference type="AlphaFoldDB" id="A0A7G9W783"/>
<keyword evidence="3 8" id="KW-0819">tRNA processing</keyword>
<comment type="function">
    <text evidence="8">Required for the formation of a threonylcarbamoyl group on adenosine at position 37 (t(6)A37) in tRNAs that read codons beginning with adenine. Is involved in the transfer of the threonylcarbamoyl moiety of threonylcarbamoyl-AMP (TC-AMP) to the N6 group of A37, together with TsaE and TsaB. TsaD likely plays a direct catalytic role in this reaction.</text>
</comment>
<gene>
    <name evidence="8 10" type="primary">tsaD</name>
    <name evidence="10" type="ORF">HYG86_07000</name>
</gene>
<evidence type="ECO:0000313" key="10">
    <source>
        <dbReference type="EMBL" id="QNO14545.1"/>
    </source>
</evidence>
<reference evidence="10 11" key="1">
    <citation type="submission" date="2020-07" db="EMBL/GenBank/DDBJ databases">
        <title>Alkalicella. sp. LB2 genome.</title>
        <authorList>
            <person name="Postec A."/>
            <person name="Quemeneur M."/>
        </authorList>
    </citation>
    <scope>NUCLEOTIDE SEQUENCE [LARGE SCALE GENOMIC DNA]</scope>
    <source>
        <strain evidence="10 11">LB2</strain>
    </source>
</reference>
<dbReference type="CDD" id="cd24133">
    <property type="entry name" value="ASKHA_NBD_TsaD_bac"/>
    <property type="match status" value="1"/>
</dbReference>
<dbReference type="GO" id="GO:0002949">
    <property type="term" value="P:tRNA threonylcarbamoyladenosine modification"/>
    <property type="evidence" value="ECO:0007669"/>
    <property type="project" value="UniProtKB-UniRule"/>
</dbReference>
<dbReference type="PRINTS" id="PR00789">
    <property type="entry name" value="OSIALOPTASE"/>
</dbReference>
<dbReference type="PROSITE" id="PS01016">
    <property type="entry name" value="GLYCOPROTEASE"/>
    <property type="match status" value="1"/>
</dbReference>
<evidence type="ECO:0000256" key="6">
    <source>
        <dbReference type="ARBA" id="ARBA00023315"/>
    </source>
</evidence>
<dbReference type="RefSeq" id="WP_213168326.1">
    <property type="nucleotide sequence ID" value="NZ_CP058559.1"/>
</dbReference>
<sequence length="336" mass="35869">MDTCKVLAVETSCDETAIAIVENGKRVLANKVLSQIEIHKVFGGVVPEVASRHHLEGILPLVEEALEEANCTLDEIECIAVTNGPGLVGALLVGVSVAKSLAYGLNKPLVPVNHLAGHIYACFLDNPVEFPLVALIVSGGHTDLIYMDKHLSFEIMGQTRDDAAGEAFDKIARAMGLGYPGGPVVDKRAQKGDASAIGFPRVFLEKGSFDFSFSGLKSAVLNFLHNSEQRQEAINVDDVCASFQQAVVDVLVDKTIECAKFKGVDNVIIAGGVSANSGLRKSIEKRCNEEGLNLFRPSLSLCTDNAAMIATVGYYLYKAGVRADLELNAYASMPLG</sequence>